<proteinExistence type="predicted"/>
<organism evidence="2 3">
    <name type="scientific">Epicoccum nigrum</name>
    <name type="common">Soil fungus</name>
    <name type="synonym">Epicoccum purpurascens</name>
    <dbReference type="NCBI Taxonomy" id="105696"/>
    <lineage>
        <taxon>Eukaryota</taxon>
        <taxon>Fungi</taxon>
        <taxon>Dikarya</taxon>
        <taxon>Ascomycota</taxon>
        <taxon>Pezizomycotina</taxon>
        <taxon>Dothideomycetes</taxon>
        <taxon>Pleosporomycetidae</taxon>
        <taxon>Pleosporales</taxon>
        <taxon>Pleosporineae</taxon>
        <taxon>Didymellaceae</taxon>
        <taxon>Epicoccum</taxon>
    </lineage>
</organism>
<evidence type="ECO:0000313" key="2">
    <source>
        <dbReference type="EMBL" id="OSS50573.1"/>
    </source>
</evidence>
<evidence type="ECO:0000313" key="3">
    <source>
        <dbReference type="Proteomes" id="UP000193240"/>
    </source>
</evidence>
<name>A0A1Y2M3C6_EPING</name>
<dbReference type="PROSITE" id="PS50088">
    <property type="entry name" value="ANK_REPEAT"/>
    <property type="match status" value="1"/>
</dbReference>
<dbReference type="Proteomes" id="UP000193240">
    <property type="component" value="Unassembled WGS sequence"/>
</dbReference>
<evidence type="ECO:0000256" key="1">
    <source>
        <dbReference type="PROSITE-ProRule" id="PRU00023"/>
    </source>
</evidence>
<sequence length="825" mass="92779">MEGLSVAANGLAVISVAFQLTEACIKLYRFWESVEDAPIEIAAIKEDLRYLISVFKRVECTGNPLESCLAEGVQHCRAKIADLTSIVERFDDGFHSLSRRKRVRTAFRAALHNKHVQRFRDSLNDTKATLTLAMVHESVIQARASNFVSVNMFEDVKRRNFVEHPPQRQLSLMEDEEEPLWTPVYSVPSKLVGQRSLRRMTSASERLKYYARNSTTTISEQSMVRYEVQELMLHAIAQTAVTTFDSSSLEIFAQDGYTIDQCGQLRAKTFVYAENLRYRCSHQVSSIQTGLGCVWVRTTTMFHSSGPGKKFKQPQTIRSLVLYPIGWLRHMGIQSGIEVVTASAGRSWLYNINITVTRAVPEDSLIFELCSAGQTRAVEALLEKGMASVVDTSPKGWKPLHFAAAAGHVELCAMLIRGGADKSALVYEGPSETILSPISIFVASCTDEHADTKIAMLRLFCDCIDIADADSDGWAVHDWLKRAYARERVPISRNSIIWLLHLTVNEEYVEFSARNIWSALQHAMRSILNHARHSKYLERILNLSDDEYETVSQRHLDALGSWLALRVAGRVVLPMVVNAGSFLQMKGFDWMGDNLSHKQFLQALPSIYSAWCRALLDCIQQVEYYLREELNTCMQQLNMTRDAFVDALSQAKHLSTSSREKLADGNLPNTVCTHCQDDYGSLACGLVNPARIAVTECVKTAHNSDCVCNSICKTEAIETAPLDYSGRVQTDDTDQDLEKEDEFFDAQPHLFDHSEIQTNTKANMFNDIATLLYSAQGRIWLGKHSIGERLCSTCLLLKERYIGEDGLSADFPPLPTSFEGLRVKW</sequence>
<dbReference type="SMART" id="SM00248">
    <property type="entry name" value="ANK"/>
    <property type="match status" value="2"/>
</dbReference>
<dbReference type="InterPro" id="IPR036770">
    <property type="entry name" value="Ankyrin_rpt-contain_sf"/>
</dbReference>
<dbReference type="STRING" id="105696.A0A1Y2M3C6"/>
<feature type="repeat" description="ANK" evidence="1">
    <location>
        <begin position="395"/>
        <end position="421"/>
    </location>
</feature>
<reference evidence="2 3" key="1">
    <citation type="journal article" date="2017" name="Genome Announc.">
        <title>Genome sequence of the saprophytic ascomycete Epicoccum nigrum ICMP 19927 strain isolated from New Zealand.</title>
        <authorList>
            <person name="Fokin M."/>
            <person name="Fleetwood D."/>
            <person name="Weir B.S."/>
            <person name="Villas-Boas S.G."/>
        </authorList>
    </citation>
    <scope>NUCLEOTIDE SEQUENCE [LARGE SCALE GENOMIC DNA]</scope>
    <source>
        <strain evidence="2 3">ICMP 19927</strain>
    </source>
</reference>
<keyword evidence="1" id="KW-0040">ANK repeat</keyword>
<dbReference type="EMBL" id="KZ107841">
    <property type="protein sequence ID" value="OSS50573.1"/>
    <property type="molecule type" value="Genomic_DNA"/>
</dbReference>
<accession>A0A1Y2M3C6</accession>
<dbReference type="OMA" id="PNTWIQW"/>
<gene>
    <name evidence="2" type="ORF">B5807_04679</name>
</gene>
<dbReference type="SUPFAM" id="SSF48403">
    <property type="entry name" value="Ankyrin repeat"/>
    <property type="match status" value="1"/>
</dbReference>
<keyword evidence="3" id="KW-1185">Reference proteome</keyword>
<dbReference type="AlphaFoldDB" id="A0A1Y2M3C6"/>
<dbReference type="InterPro" id="IPR002110">
    <property type="entry name" value="Ankyrin_rpt"/>
</dbReference>
<dbReference type="Pfam" id="PF12796">
    <property type="entry name" value="Ank_2"/>
    <property type="match status" value="1"/>
</dbReference>
<dbReference type="InParanoid" id="A0A1Y2M3C6"/>
<dbReference type="Gene3D" id="1.25.40.20">
    <property type="entry name" value="Ankyrin repeat-containing domain"/>
    <property type="match status" value="1"/>
</dbReference>
<protein>
    <submittedName>
        <fullName evidence="2">Uncharacterized protein</fullName>
    </submittedName>
</protein>
<dbReference type="PROSITE" id="PS50297">
    <property type="entry name" value="ANK_REP_REGION"/>
    <property type="match status" value="1"/>
</dbReference>